<organism evidence="3 4">
    <name type="scientific">Thelonectria olida</name>
    <dbReference type="NCBI Taxonomy" id="1576542"/>
    <lineage>
        <taxon>Eukaryota</taxon>
        <taxon>Fungi</taxon>
        <taxon>Dikarya</taxon>
        <taxon>Ascomycota</taxon>
        <taxon>Pezizomycotina</taxon>
        <taxon>Sordariomycetes</taxon>
        <taxon>Hypocreomycetidae</taxon>
        <taxon>Hypocreales</taxon>
        <taxon>Nectriaceae</taxon>
        <taxon>Thelonectria</taxon>
    </lineage>
</organism>
<reference evidence="3 4" key="1">
    <citation type="journal article" date="2021" name="Nat. Commun.">
        <title>Genetic determinants of endophytism in the Arabidopsis root mycobiome.</title>
        <authorList>
            <person name="Mesny F."/>
            <person name="Miyauchi S."/>
            <person name="Thiergart T."/>
            <person name="Pickel B."/>
            <person name="Atanasova L."/>
            <person name="Karlsson M."/>
            <person name="Huettel B."/>
            <person name="Barry K.W."/>
            <person name="Haridas S."/>
            <person name="Chen C."/>
            <person name="Bauer D."/>
            <person name="Andreopoulos W."/>
            <person name="Pangilinan J."/>
            <person name="LaButti K."/>
            <person name="Riley R."/>
            <person name="Lipzen A."/>
            <person name="Clum A."/>
            <person name="Drula E."/>
            <person name="Henrissat B."/>
            <person name="Kohler A."/>
            <person name="Grigoriev I.V."/>
            <person name="Martin F.M."/>
            <person name="Hacquard S."/>
        </authorList>
    </citation>
    <scope>NUCLEOTIDE SEQUENCE [LARGE SCALE GENOMIC DNA]</scope>
    <source>
        <strain evidence="3 4">MPI-CAGE-CH-0241</strain>
    </source>
</reference>
<dbReference type="Proteomes" id="UP000777438">
    <property type="component" value="Unassembled WGS sequence"/>
</dbReference>
<accession>A0A9P8W1A4</accession>
<dbReference type="CDD" id="cd00167">
    <property type="entry name" value="SANT"/>
    <property type="match status" value="1"/>
</dbReference>
<evidence type="ECO:0000313" key="3">
    <source>
        <dbReference type="EMBL" id="KAH6887557.1"/>
    </source>
</evidence>
<feature type="compositionally biased region" description="Basic and acidic residues" evidence="1">
    <location>
        <begin position="137"/>
        <end position="158"/>
    </location>
</feature>
<keyword evidence="4" id="KW-1185">Reference proteome</keyword>
<protein>
    <recommendedName>
        <fullName evidence="2">Myb-like domain-containing protein</fullName>
    </recommendedName>
</protein>
<evidence type="ECO:0000259" key="2">
    <source>
        <dbReference type="SMART" id="SM00717"/>
    </source>
</evidence>
<gene>
    <name evidence="3" type="ORF">B0T10DRAFT_489959</name>
</gene>
<feature type="compositionally biased region" description="Polar residues" evidence="1">
    <location>
        <begin position="125"/>
        <end position="136"/>
    </location>
</feature>
<dbReference type="OrthoDB" id="5236024at2759"/>
<feature type="region of interest" description="Disordered" evidence="1">
    <location>
        <begin position="1"/>
        <end position="314"/>
    </location>
</feature>
<feature type="compositionally biased region" description="Basic and acidic residues" evidence="1">
    <location>
        <begin position="244"/>
        <end position="253"/>
    </location>
</feature>
<sequence>MPRVTRSSKKATAPVSEPRSTRSKRGSIHVVAESSHGEDNAIISTPNPSIRSASTRRRQTRSQHLPLASDEVKSSTKKRRKRKQAEEIKNETPKRLRSDDRREQSPEERKEDEEGAPRDAFFDNINKNILPTGTPETSREQRANHDQHEDNTENHSQEEASQIGPGGTPRSNDQEEPEPSIIQLGPKRGRGRPRKKRQRKKVTYGEVEEASAREASVELGSDTPARRQPQLEQPELQEHQGNTKRVESEKDLYDVDNIDDDDDQIKPKGPNKESGSLAGEEDGEEPERPEELAEQDEQDEEYEPDEEEQPQHEKSTMMIAEDSIFVDAHNEDESAPAVAQVPSETLNVITSLIGLGGWTGIADWKPKFIMKDKQSKAQWLKSHEKALQPARCLKFFAHLHHLWEFFVEMPRSPEWTRQSAYLRENANQLKKSIANINTYVEHICNKMQPWVGRTPGERDPDYSWGQQALETLYTKLVPMFILILEESFKAGGVVTVSNGKEIALPDEGHFTSSTLQMPLRIVGWLQRLCNIIESDIATRYHPKMSASGDGPMLKDLNKSDRHRKRMCDQLLEMREGLQGGLKQLEYITTAPERERIARERDRAIQESRREKQHAIHNAQERQMQLFVESLQRMRPSNRSEPQRSPSEEYFDKHGGWNKQEDERLLDMVRKVEKPNVKSLAPLVPGRSVEEVAQRVRDLRERMRLKFSQAGMEPPLWCYETK</sequence>
<comment type="caution">
    <text evidence="3">The sequence shown here is derived from an EMBL/GenBank/DDBJ whole genome shotgun (WGS) entry which is preliminary data.</text>
</comment>
<evidence type="ECO:0000313" key="4">
    <source>
        <dbReference type="Proteomes" id="UP000777438"/>
    </source>
</evidence>
<dbReference type="SMART" id="SM00717">
    <property type="entry name" value="SANT"/>
    <property type="match status" value="1"/>
</dbReference>
<feature type="compositionally biased region" description="Polar residues" evidence="1">
    <location>
        <begin position="634"/>
        <end position="644"/>
    </location>
</feature>
<feature type="domain" description="Myb-like" evidence="2">
    <location>
        <begin position="652"/>
        <end position="701"/>
    </location>
</feature>
<dbReference type="AlphaFoldDB" id="A0A9P8W1A4"/>
<feature type="compositionally biased region" description="Basic and acidic residues" evidence="1">
    <location>
        <begin position="645"/>
        <end position="654"/>
    </location>
</feature>
<name>A0A9P8W1A4_9HYPO</name>
<dbReference type="Gene3D" id="1.10.10.60">
    <property type="entry name" value="Homeodomain-like"/>
    <property type="match status" value="1"/>
</dbReference>
<feature type="compositionally biased region" description="Basic residues" evidence="1">
    <location>
        <begin position="187"/>
        <end position="202"/>
    </location>
</feature>
<feature type="compositionally biased region" description="Acidic residues" evidence="1">
    <location>
        <begin position="279"/>
        <end position="308"/>
    </location>
</feature>
<evidence type="ECO:0000256" key="1">
    <source>
        <dbReference type="SAM" id="MobiDB-lite"/>
    </source>
</evidence>
<proteinExistence type="predicted"/>
<dbReference type="EMBL" id="JAGPYM010000014">
    <property type="protein sequence ID" value="KAH6887557.1"/>
    <property type="molecule type" value="Genomic_DNA"/>
</dbReference>
<dbReference type="InterPro" id="IPR001005">
    <property type="entry name" value="SANT/Myb"/>
</dbReference>
<feature type="region of interest" description="Disordered" evidence="1">
    <location>
        <begin position="632"/>
        <end position="654"/>
    </location>
</feature>
<feature type="compositionally biased region" description="Basic and acidic residues" evidence="1">
    <location>
        <begin position="84"/>
        <end position="109"/>
    </location>
</feature>
<feature type="compositionally biased region" description="Acidic residues" evidence="1">
    <location>
        <begin position="254"/>
        <end position="263"/>
    </location>
</feature>